<gene>
    <name evidence="2" type="ORF">pdam_00017328</name>
</gene>
<dbReference type="EMBL" id="RCHS01003414">
    <property type="protein sequence ID" value="RMX42203.1"/>
    <property type="molecule type" value="Genomic_DNA"/>
</dbReference>
<name>A0A3M6TLB3_POCDA</name>
<organism evidence="2 3">
    <name type="scientific">Pocillopora damicornis</name>
    <name type="common">Cauliflower coral</name>
    <name type="synonym">Millepora damicornis</name>
    <dbReference type="NCBI Taxonomy" id="46731"/>
    <lineage>
        <taxon>Eukaryota</taxon>
        <taxon>Metazoa</taxon>
        <taxon>Cnidaria</taxon>
        <taxon>Anthozoa</taxon>
        <taxon>Hexacorallia</taxon>
        <taxon>Scleractinia</taxon>
        <taxon>Astrocoeniina</taxon>
        <taxon>Pocilloporidae</taxon>
        <taxon>Pocillopora</taxon>
    </lineage>
</organism>
<dbReference type="AlphaFoldDB" id="A0A3M6TLB3"/>
<keyword evidence="3" id="KW-1185">Reference proteome</keyword>
<accession>A0A3M6TLB3</accession>
<evidence type="ECO:0000313" key="3">
    <source>
        <dbReference type="Proteomes" id="UP000275408"/>
    </source>
</evidence>
<proteinExistence type="predicted"/>
<protein>
    <submittedName>
        <fullName evidence="2">Uncharacterized protein</fullName>
    </submittedName>
</protein>
<sequence length="170" mass="19401">MTSTEGTPGELGSRSSSNSHRPIHYTQSVPTFIEERRIHHLQAEELDGRRSRSHSEPLTREAVKIAQELRRASDLFITNYELSPSPTTKREFSHYRKSSSRRITVGGSGGDALRQELSQILQSNGDAKRFEFMDPNPLPLEGTPLGKREIFFNKGMGQLYRLNFKIEVIW</sequence>
<dbReference type="Proteomes" id="UP000275408">
    <property type="component" value="Unassembled WGS sequence"/>
</dbReference>
<evidence type="ECO:0000256" key="1">
    <source>
        <dbReference type="SAM" id="MobiDB-lite"/>
    </source>
</evidence>
<comment type="caution">
    <text evidence="2">The sequence shown here is derived from an EMBL/GenBank/DDBJ whole genome shotgun (WGS) entry which is preliminary data.</text>
</comment>
<feature type="compositionally biased region" description="Polar residues" evidence="1">
    <location>
        <begin position="13"/>
        <end position="25"/>
    </location>
</feature>
<feature type="region of interest" description="Disordered" evidence="1">
    <location>
        <begin position="1"/>
        <end position="25"/>
    </location>
</feature>
<evidence type="ECO:0000313" key="2">
    <source>
        <dbReference type="EMBL" id="RMX42203.1"/>
    </source>
</evidence>
<reference evidence="2 3" key="1">
    <citation type="journal article" date="2018" name="Sci. Rep.">
        <title>Comparative analysis of the Pocillopora damicornis genome highlights role of immune system in coral evolution.</title>
        <authorList>
            <person name="Cunning R."/>
            <person name="Bay R.A."/>
            <person name="Gillette P."/>
            <person name="Baker A.C."/>
            <person name="Traylor-Knowles N."/>
        </authorList>
    </citation>
    <scope>NUCLEOTIDE SEQUENCE [LARGE SCALE GENOMIC DNA]</scope>
    <source>
        <strain evidence="2">RSMAS</strain>
        <tissue evidence="2">Whole animal</tissue>
    </source>
</reference>